<feature type="region of interest" description="Disordered" evidence="1">
    <location>
        <begin position="589"/>
        <end position="623"/>
    </location>
</feature>
<organism evidence="2 3">
    <name type="scientific">Mycena pura</name>
    <dbReference type="NCBI Taxonomy" id="153505"/>
    <lineage>
        <taxon>Eukaryota</taxon>
        <taxon>Fungi</taxon>
        <taxon>Dikarya</taxon>
        <taxon>Basidiomycota</taxon>
        <taxon>Agaricomycotina</taxon>
        <taxon>Agaricomycetes</taxon>
        <taxon>Agaricomycetidae</taxon>
        <taxon>Agaricales</taxon>
        <taxon>Marasmiineae</taxon>
        <taxon>Mycenaceae</taxon>
        <taxon>Mycena</taxon>
    </lineage>
</organism>
<feature type="compositionally biased region" description="Acidic residues" evidence="1">
    <location>
        <begin position="650"/>
        <end position="667"/>
    </location>
</feature>
<feature type="compositionally biased region" description="Polar residues" evidence="1">
    <location>
        <begin position="717"/>
        <end position="732"/>
    </location>
</feature>
<feature type="compositionally biased region" description="Basic and acidic residues" evidence="1">
    <location>
        <begin position="1284"/>
        <end position="1295"/>
    </location>
</feature>
<evidence type="ECO:0000256" key="1">
    <source>
        <dbReference type="SAM" id="MobiDB-lite"/>
    </source>
</evidence>
<dbReference type="Proteomes" id="UP001219525">
    <property type="component" value="Unassembled WGS sequence"/>
</dbReference>
<feature type="region of interest" description="Disordered" evidence="1">
    <location>
        <begin position="711"/>
        <end position="732"/>
    </location>
</feature>
<feature type="compositionally biased region" description="Basic and acidic residues" evidence="1">
    <location>
        <begin position="479"/>
        <end position="489"/>
    </location>
</feature>
<keyword evidence="3" id="KW-1185">Reference proteome</keyword>
<feature type="region of interest" description="Disordered" evidence="1">
    <location>
        <begin position="819"/>
        <end position="863"/>
    </location>
</feature>
<feature type="compositionally biased region" description="Low complexity" evidence="1">
    <location>
        <begin position="1110"/>
        <end position="1126"/>
    </location>
</feature>
<feature type="compositionally biased region" description="Basic residues" evidence="1">
    <location>
        <begin position="80"/>
        <end position="89"/>
    </location>
</feature>
<gene>
    <name evidence="2" type="ORF">GGX14DRAFT_464486</name>
</gene>
<sequence length="1316" mass="143296">MSENTAPPAASTDPLKQHPQLALMDPSRTLISPPPEEELQRNIFGFPRTNNVAQVKRKRTGTATPSKATAEHIEVTPNPKPRKSHRRRQSQVQDADSPTRSAFPRVRNPNADWLPQSSSRRSLTPYEPPLDIFIPPREVVLQTPVQKPRAPPATKRTKQATPQLRARTATPLRVVVQSVKKELPPIDLTRPMTPPSPTDDPLLLVASSSPIKRNRPSVISKDDEHCNINPAGSSSDPAFVPFDWTVGINVDSQGAFCHKIYYSAAHVSCADYTTSDSMDLDPPESFDGPLPLQGNAPGWDSDDDDDIAADEGELPAASHLSTRIEPLQPTCLSLPSPAFFPSISPASIPLPTTPPRIRRTSSATGPYSTLLFPTKLDPPTPSTKARAEAWGVWGSPYPGRGIDGDGSFRMDGRRDKSALVHDIAPAREIGEGEEEAAMRQDEEDDEDMEDGVSFLHALREEDAMKARASEHYEDEEEEDRRTEERKEQKPEEEEEVRGKSLEIEAAPQPATTPVDTTLSRFVVRTPPRGTCGATAGHAQASALAKTYTQTPPIRCAPSVPARTERFTPLSARVQKMPQEQVNTYATMRDEEVHESSEVDTNADSEATNPGPSVFNARGTRPPSFVDASRELQEVLGASNSTGIADRESGDLDVDSNADGDDSSEETDSSLLGFVKISSIDPRAAARAAAILKQHDYDCFTRLQHKRRRHSYAGISKTPVSSPARASNSGKIQDISQLRARAAKEKKAPKERRASARVVGERVYFPGSPAPVTTAQLLAEAEREVVSLGISPRKETGVSDKHEIGSAGSISAFRVMSSSTSGLSHSRSVETPAPASRSGRRSSLARELPLPDSDDDSDEEMNTTAREWTKADWKALDACFTDERIAIASRLGMVPNLSPAPAPASVSASFTTPPRRGLGSTRDVVMMASADVVDLAAVVHRFERLMGGKHILREYGPSWEMESLTKRVQALQNKQRAGHVAPPTPRMGTDEDTFASRNRRPSMEVPDFTPLGKRAMPPRKPRLPPPVTGGTPFSDLPPTPEPVRRRRVPGSLLAPRYSHLLEEARAISVPQPKGTEADRRDSDVEDDQSLVDERDTSATHGQEASFATDQSSSAVNEDSSFASSSADSGDEEMAPATPLREREAFFKEPVITQPAPATIGKRVKGFLFSYLPTLTKTAPPAPARLGLPARQRLPLPPLELLEKPRGPITTPARPPLPKARAPKELVTLQPAPPLPKSLIPRRAPPRRLVELQHVSPPSEAPPAPRPRTSSGGSVKDLVKNFESLEQARSKAPEVKRVRSMGDFGSKTKADAVRPAWR</sequence>
<feature type="compositionally biased region" description="Polar residues" evidence="1">
    <location>
        <begin position="598"/>
        <end position="610"/>
    </location>
</feature>
<feature type="region of interest" description="Disordered" evidence="1">
    <location>
        <begin position="465"/>
        <end position="515"/>
    </location>
</feature>
<evidence type="ECO:0000313" key="2">
    <source>
        <dbReference type="EMBL" id="KAJ7201638.1"/>
    </source>
</evidence>
<feature type="compositionally biased region" description="Acidic residues" evidence="1">
    <location>
        <begin position="851"/>
        <end position="860"/>
    </location>
</feature>
<name>A0AAD6V2Z1_9AGAR</name>
<feature type="compositionally biased region" description="Polar residues" evidence="1">
    <location>
        <begin position="1097"/>
        <end position="1109"/>
    </location>
</feature>
<feature type="region of interest" description="Disordered" evidence="1">
    <location>
        <begin position="1199"/>
        <end position="1316"/>
    </location>
</feature>
<feature type="region of interest" description="Disordered" evidence="1">
    <location>
        <begin position="347"/>
        <end position="383"/>
    </location>
</feature>
<feature type="compositionally biased region" description="Acidic residues" evidence="1">
    <location>
        <begin position="300"/>
        <end position="309"/>
    </location>
</feature>
<proteinExistence type="predicted"/>
<feature type="region of interest" description="Disordered" evidence="1">
    <location>
        <begin position="974"/>
        <end position="1049"/>
    </location>
</feature>
<feature type="region of interest" description="Disordered" evidence="1">
    <location>
        <begin position="1062"/>
        <end position="1135"/>
    </location>
</feature>
<dbReference type="EMBL" id="JARJCW010000058">
    <property type="protein sequence ID" value="KAJ7201638.1"/>
    <property type="molecule type" value="Genomic_DNA"/>
</dbReference>
<reference evidence="2" key="1">
    <citation type="submission" date="2023-03" db="EMBL/GenBank/DDBJ databases">
        <title>Massive genome expansion in bonnet fungi (Mycena s.s.) driven by repeated elements and novel gene families across ecological guilds.</title>
        <authorList>
            <consortium name="Lawrence Berkeley National Laboratory"/>
            <person name="Harder C.B."/>
            <person name="Miyauchi S."/>
            <person name="Viragh M."/>
            <person name="Kuo A."/>
            <person name="Thoen E."/>
            <person name="Andreopoulos B."/>
            <person name="Lu D."/>
            <person name="Skrede I."/>
            <person name="Drula E."/>
            <person name="Henrissat B."/>
            <person name="Morin E."/>
            <person name="Kohler A."/>
            <person name="Barry K."/>
            <person name="LaButti K."/>
            <person name="Morin E."/>
            <person name="Salamov A."/>
            <person name="Lipzen A."/>
            <person name="Mereny Z."/>
            <person name="Hegedus B."/>
            <person name="Baldrian P."/>
            <person name="Stursova M."/>
            <person name="Weitz H."/>
            <person name="Taylor A."/>
            <person name="Grigoriev I.V."/>
            <person name="Nagy L.G."/>
            <person name="Martin F."/>
            <person name="Kauserud H."/>
        </authorList>
    </citation>
    <scope>NUCLEOTIDE SEQUENCE</scope>
    <source>
        <strain evidence="2">9144</strain>
    </source>
</reference>
<feature type="compositionally biased region" description="Polar residues" evidence="1">
    <location>
        <begin position="90"/>
        <end position="100"/>
    </location>
</feature>
<feature type="compositionally biased region" description="Low complexity" evidence="1">
    <location>
        <begin position="832"/>
        <end position="850"/>
    </location>
</feature>
<feature type="region of interest" description="Disordered" evidence="1">
    <location>
        <begin position="637"/>
        <end position="667"/>
    </location>
</feature>
<feature type="compositionally biased region" description="Basic and acidic residues" evidence="1">
    <location>
        <begin position="428"/>
        <end position="440"/>
    </location>
</feature>
<feature type="region of interest" description="Disordered" evidence="1">
    <location>
        <begin position="428"/>
        <end position="449"/>
    </location>
</feature>
<protein>
    <submittedName>
        <fullName evidence="2">Uncharacterized protein</fullName>
    </submittedName>
</protein>
<feature type="region of interest" description="Disordered" evidence="1">
    <location>
        <begin position="144"/>
        <end position="165"/>
    </location>
</feature>
<comment type="caution">
    <text evidence="2">The sequence shown here is derived from an EMBL/GenBank/DDBJ whole genome shotgun (WGS) entry which is preliminary data.</text>
</comment>
<accession>A0AAD6V2Z1</accession>
<evidence type="ECO:0000313" key="3">
    <source>
        <dbReference type="Proteomes" id="UP001219525"/>
    </source>
</evidence>
<feature type="region of interest" description="Disordered" evidence="1">
    <location>
        <begin position="1"/>
        <end position="129"/>
    </location>
</feature>
<feature type="region of interest" description="Disordered" evidence="1">
    <location>
        <begin position="274"/>
        <end position="309"/>
    </location>
</feature>